<comment type="caution">
    <text evidence="4">The sequence shown here is derived from an EMBL/GenBank/DDBJ whole genome shotgun (WGS) entry which is preliminary data.</text>
</comment>
<dbReference type="PROSITE" id="PS51257">
    <property type="entry name" value="PROKAR_LIPOPROTEIN"/>
    <property type="match status" value="1"/>
</dbReference>
<reference evidence="4 5" key="1">
    <citation type="submission" date="2021-05" db="EMBL/GenBank/DDBJ databases">
        <title>A Polyphasic approach of four new species of the genus Ohtaekwangia: Ohtaekwangia histidinii sp. nov., Ohtaekwangia cretensis sp. nov., Ohtaekwangia indiensis sp. nov., Ohtaekwangia reichenbachii sp. nov. from diverse environment.</title>
        <authorList>
            <person name="Octaviana S."/>
        </authorList>
    </citation>
    <scope>NUCLEOTIDE SEQUENCE [LARGE SCALE GENOMIC DNA]</scope>
    <source>
        <strain evidence="4 5">PWU4</strain>
    </source>
</reference>
<dbReference type="RefSeq" id="WP_254168335.1">
    <property type="nucleotide sequence ID" value="NZ_JAHESF010000033.1"/>
</dbReference>
<evidence type="ECO:0000259" key="3">
    <source>
        <dbReference type="Pfam" id="PF13205"/>
    </source>
</evidence>
<feature type="domain" description="SbsA Ig-like" evidence="3">
    <location>
        <begin position="31"/>
        <end position="120"/>
    </location>
</feature>
<keyword evidence="1" id="KW-0732">Signal</keyword>
<dbReference type="SUPFAM" id="SSF49452">
    <property type="entry name" value="Starch-binding domain-like"/>
    <property type="match status" value="1"/>
</dbReference>
<protein>
    <submittedName>
        <fullName evidence="4">Ig-like domain-containing protein</fullName>
    </submittedName>
</protein>
<dbReference type="InterPro" id="IPR013784">
    <property type="entry name" value="Carb-bd-like_fold"/>
</dbReference>
<dbReference type="AlphaFoldDB" id="A0AAP2DR60"/>
<evidence type="ECO:0000313" key="4">
    <source>
        <dbReference type="EMBL" id="MBT1700024.1"/>
    </source>
</evidence>
<accession>A0AAP2DR60</accession>
<dbReference type="GO" id="GO:0030246">
    <property type="term" value="F:carbohydrate binding"/>
    <property type="evidence" value="ECO:0007669"/>
    <property type="project" value="InterPro"/>
</dbReference>
<sequence>MNLKKNLHWPIYFLFVLSCAKQTSPTGGPKDTIPPRLVNANPQNEAINFKGRSIELEFTEMVAANNPKEQLIITPSMGKDFEVKAKKNSIIVSFEKDFQDSTTYTFNFRDAVQDVTEKNPVRNLQLAISTGSYIDSLSIQGNVYDLLKGKEITEATVAIHPRNDTFNILKHPATYFTKTDKKGNFKIDHLRPDVYYIYAIDDKNRNLTADSRTEAYGFLKDSINLVEDTTRIEIGLIRLDARPLKLTSARPYNTYFNIRATKNLKTFSLKAIDTTLLLYSFGEDQANIKLYNTFADRDSLAVNLHAEDSIGNKLDTLLYAKISEREVTPEKFEIAFKSTSLLADKGSLKTVLTFTKPITEINFDSLYFQVDSATRIPFVKEDLVWEQMHNTLTITKTLDKALFAKPKTETTDPPQKPKKPEPTKKGNQNKTNQIYLGKGSFISVDGDTSKSTSQSTNPLRTEDLAMIIFQIKTTQKNFLVQLLDKNLNVLRQMVNKTKGQFEDLEAGDYMMRVVIDTNANNAWDPGNYLKRQEPERLFYYKDEKGSMTIPLKTNWEFELSPMLINY</sequence>
<feature type="region of interest" description="Disordered" evidence="2">
    <location>
        <begin position="404"/>
        <end position="431"/>
    </location>
</feature>
<dbReference type="EMBL" id="JAHESF010000033">
    <property type="protein sequence ID" value="MBT1700024.1"/>
    <property type="molecule type" value="Genomic_DNA"/>
</dbReference>
<dbReference type="InterPro" id="IPR032812">
    <property type="entry name" value="SbsA_Ig"/>
</dbReference>
<keyword evidence="5" id="KW-1185">Reference proteome</keyword>
<dbReference type="Pfam" id="PF13205">
    <property type="entry name" value="Big_5"/>
    <property type="match status" value="1"/>
</dbReference>
<organism evidence="4 5">
    <name type="scientific">Chryseosolibacter histidini</name>
    <dbReference type="NCBI Taxonomy" id="2782349"/>
    <lineage>
        <taxon>Bacteria</taxon>
        <taxon>Pseudomonadati</taxon>
        <taxon>Bacteroidota</taxon>
        <taxon>Cytophagia</taxon>
        <taxon>Cytophagales</taxon>
        <taxon>Chryseotaleaceae</taxon>
        <taxon>Chryseosolibacter</taxon>
    </lineage>
</organism>
<dbReference type="Proteomes" id="UP001319200">
    <property type="component" value="Unassembled WGS sequence"/>
</dbReference>
<evidence type="ECO:0000313" key="5">
    <source>
        <dbReference type="Proteomes" id="UP001319200"/>
    </source>
</evidence>
<gene>
    <name evidence="4" type="ORF">KK083_24265</name>
</gene>
<evidence type="ECO:0000256" key="1">
    <source>
        <dbReference type="ARBA" id="ARBA00022729"/>
    </source>
</evidence>
<proteinExistence type="predicted"/>
<evidence type="ECO:0000256" key="2">
    <source>
        <dbReference type="SAM" id="MobiDB-lite"/>
    </source>
</evidence>
<name>A0AAP2DR60_9BACT</name>